<feature type="domain" description="Homeobox" evidence="5">
    <location>
        <begin position="73"/>
        <end position="133"/>
    </location>
</feature>
<dbReference type="PANTHER" id="PTHR24333">
    <property type="entry name" value="HOMEO BOX HB9 LIKE A-RELATED"/>
    <property type="match status" value="1"/>
</dbReference>
<organism evidence="6 7">
    <name type="scientific">Thelohanellus kitauei</name>
    <name type="common">Myxosporean</name>
    <dbReference type="NCBI Taxonomy" id="669202"/>
    <lineage>
        <taxon>Eukaryota</taxon>
        <taxon>Metazoa</taxon>
        <taxon>Cnidaria</taxon>
        <taxon>Myxozoa</taxon>
        <taxon>Myxosporea</taxon>
        <taxon>Bivalvulida</taxon>
        <taxon>Platysporina</taxon>
        <taxon>Myxobolidae</taxon>
        <taxon>Thelohanellus</taxon>
    </lineage>
</organism>
<gene>
    <name evidence="6" type="ORF">RF11_00149</name>
</gene>
<name>A0A0C2N8W4_THEKT</name>
<feature type="region of interest" description="Disordered" evidence="4">
    <location>
        <begin position="54"/>
        <end position="79"/>
    </location>
</feature>
<comment type="subcellular location">
    <subcellularLocation>
        <location evidence="1 2 3">Nucleus</location>
    </subcellularLocation>
</comment>
<dbReference type="EMBL" id="JWZT01002083">
    <property type="protein sequence ID" value="KII70367.1"/>
    <property type="molecule type" value="Genomic_DNA"/>
</dbReference>
<keyword evidence="2 3" id="KW-0238">DNA-binding</keyword>
<dbReference type="Gene3D" id="1.10.10.60">
    <property type="entry name" value="Homeodomain-like"/>
    <property type="match status" value="1"/>
</dbReference>
<evidence type="ECO:0000259" key="5">
    <source>
        <dbReference type="PROSITE" id="PS50071"/>
    </source>
</evidence>
<protein>
    <submittedName>
        <fullName evidence="6">Homeobox protein Hox-A3a</fullName>
    </submittedName>
</protein>
<dbReference type="GO" id="GO:0003677">
    <property type="term" value="F:DNA binding"/>
    <property type="evidence" value="ECO:0007669"/>
    <property type="project" value="UniProtKB-UniRule"/>
</dbReference>
<dbReference type="AlphaFoldDB" id="A0A0C2N8W4"/>
<dbReference type="GO" id="GO:0005634">
    <property type="term" value="C:nucleus"/>
    <property type="evidence" value="ECO:0007669"/>
    <property type="project" value="UniProtKB-SubCell"/>
</dbReference>
<proteinExistence type="predicted"/>
<dbReference type="SUPFAM" id="SSF46689">
    <property type="entry name" value="Homeodomain-like"/>
    <property type="match status" value="1"/>
</dbReference>
<evidence type="ECO:0000256" key="2">
    <source>
        <dbReference type="PROSITE-ProRule" id="PRU00108"/>
    </source>
</evidence>
<feature type="compositionally biased region" description="Low complexity" evidence="4">
    <location>
        <begin position="59"/>
        <end position="72"/>
    </location>
</feature>
<reference evidence="6 7" key="1">
    <citation type="journal article" date="2014" name="Genome Biol. Evol.">
        <title>The genome of the myxosporean Thelohanellus kitauei shows adaptations to nutrient acquisition within its fish host.</title>
        <authorList>
            <person name="Yang Y."/>
            <person name="Xiong J."/>
            <person name="Zhou Z."/>
            <person name="Huo F."/>
            <person name="Miao W."/>
            <person name="Ran C."/>
            <person name="Liu Y."/>
            <person name="Zhang J."/>
            <person name="Feng J."/>
            <person name="Wang M."/>
            <person name="Wang M."/>
            <person name="Wang L."/>
            <person name="Yao B."/>
        </authorList>
    </citation>
    <scope>NUCLEOTIDE SEQUENCE [LARGE SCALE GENOMIC DNA]</scope>
    <source>
        <strain evidence="6">Wuqing</strain>
    </source>
</reference>
<feature type="DNA-binding region" description="Homeobox" evidence="2">
    <location>
        <begin position="75"/>
        <end position="134"/>
    </location>
</feature>
<keyword evidence="2 3" id="KW-0539">Nucleus</keyword>
<feature type="region of interest" description="Disordered" evidence="4">
    <location>
        <begin position="1"/>
        <end position="21"/>
    </location>
</feature>
<dbReference type="InterPro" id="IPR009057">
    <property type="entry name" value="Homeodomain-like_sf"/>
</dbReference>
<keyword evidence="2 3" id="KW-0371">Homeobox</keyword>
<evidence type="ECO:0000256" key="3">
    <source>
        <dbReference type="RuleBase" id="RU000682"/>
    </source>
</evidence>
<comment type="caution">
    <text evidence="6">The sequence shown here is derived from an EMBL/GenBank/DDBJ whole genome shotgun (WGS) entry which is preliminary data.</text>
</comment>
<dbReference type="CDD" id="cd00086">
    <property type="entry name" value="homeodomain"/>
    <property type="match status" value="1"/>
</dbReference>
<dbReference type="InterPro" id="IPR001356">
    <property type="entry name" value="HD"/>
</dbReference>
<evidence type="ECO:0000256" key="4">
    <source>
        <dbReference type="SAM" id="MobiDB-lite"/>
    </source>
</evidence>
<dbReference type="InterPro" id="IPR050848">
    <property type="entry name" value="Homeobox_TF"/>
</dbReference>
<evidence type="ECO:0000256" key="1">
    <source>
        <dbReference type="ARBA" id="ARBA00004123"/>
    </source>
</evidence>
<evidence type="ECO:0000313" key="6">
    <source>
        <dbReference type="EMBL" id="KII70367.1"/>
    </source>
</evidence>
<dbReference type="PANTHER" id="PTHR24333:SF8">
    <property type="entry name" value="HOMEOBOX PROTEIN CEH-62"/>
    <property type="match status" value="1"/>
</dbReference>
<dbReference type="OrthoDB" id="6159439at2759"/>
<dbReference type="Proteomes" id="UP000031668">
    <property type="component" value="Unassembled WGS sequence"/>
</dbReference>
<sequence>MDQNQQGSLPHPQTSFVGSYQSPFIQPHPFSSINPSLREHAFIQTGDRELSIEGQVLNTSQQSSTSITTESVTKPRRKPTVYTERQLEILENEFKMNHFIGREKRVQLANSFNIHEKHIKFWFQNRRMKHKKDLKLVEEKESIQTYD</sequence>
<keyword evidence="7" id="KW-1185">Reference proteome</keyword>
<dbReference type="SMART" id="SM00389">
    <property type="entry name" value="HOX"/>
    <property type="match status" value="1"/>
</dbReference>
<dbReference type="Pfam" id="PF00046">
    <property type="entry name" value="Homeodomain"/>
    <property type="match status" value="1"/>
</dbReference>
<accession>A0A0C2N8W4</accession>
<dbReference type="PROSITE" id="PS50071">
    <property type="entry name" value="HOMEOBOX_2"/>
    <property type="match status" value="1"/>
</dbReference>
<evidence type="ECO:0000313" key="7">
    <source>
        <dbReference type="Proteomes" id="UP000031668"/>
    </source>
</evidence>